<proteinExistence type="predicted"/>
<dbReference type="RefSeq" id="WP_078708695.1">
    <property type="nucleotide sequence ID" value="NZ_FUXL01000007.1"/>
</dbReference>
<evidence type="ECO:0000313" key="2">
    <source>
        <dbReference type="Proteomes" id="UP000190135"/>
    </source>
</evidence>
<dbReference type="STRING" id="1365950.SAMN05428963_107205"/>
<protein>
    <submittedName>
        <fullName evidence="1">Uncharacterized protein</fullName>
    </submittedName>
</protein>
<dbReference type="OrthoDB" id="7907884at2"/>
<name>A0A1T4RRA3_9HYPH</name>
<reference evidence="2" key="1">
    <citation type="submission" date="2017-02" db="EMBL/GenBank/DDBJ databases">
        <authorList>
            <person name="Varghese N."/>
            <person name="Submissions S."/>
        </authorList>
    </citation>
    <scope>NUCLEOTIDE SEQUENCE [LARGE SCALE GENOMIC DNA]</scope>
    <source>
        <strain evidence="2">USBA 369</strain>
    </source>
</reference>
<sequence length="109" mass="11997">MPVGVNPKTSEKEMKAAMKPALWLLFCLVVLVPGLSACGRRNAPVRPNTQEEIKIDPDKRTTPQTTSAAAVNSTIYSILDDKNEAARAPEIRRNPKAQKKSFILDPLLN</sequence>
<keyword evidence="2" id="KW-1185">Reference proteome</keyword>
<accession>A0A1T4RRA3</accession>
<dbReference type="Proteomes" id="UP000190135">
    <property type="component" value="Unassembled WGS sequence"/>
</dbReference>
<evidence type="ECO:0000313" key="1">
    <source>
        <dbReference type="EMBL" id="SKA18555.1"/>
    </source>
</evidence>
<dbReference type="EMBL" id="FUXL01000007">
    <property type="protein sequence ID" value="SKA18555.1"/>
    <property type="molecule type" value="Genomic_DNA"/>
</dbReference>
<gene>
    <name evidence="1" type="ORF">SAMN05428963_107205</name>
</gene>
<dbReference type="AlphaFoldDB" id="A0A1T4RRA3"/>
<organism evidence="1 2">
    <name type="scientific">Consotaella salsifontis</name>
    <dbReference type="NCBI Taxonomy" id="1365950"/>
    <lineage>
        <taxon>Bacteria</taxon>
        <taxon>Pseudomonadati</taxon>
        <taxon>Pseudomonadota</taxon>
        <taxon>Alphaproteobacteria</taxon>
        <taxon>Hyphomicrobiales</taxon>
        <taxon>Aurantimonadaceae</taxon>
        <taxon>Consotaella</taxon>
    </lineage>
</organism>